<dbReference type="PROSITE" id="PS50109">
    <property type="entry name" value="HIS_KIN"/>
    <property type="match status" value="1"/>
</dbReference>
<dbReference type="InterPro" id="IPR000700">
    <property type="entry name" value="PAS-assoc_C"/>
</dbReference>
<keyword evidence="6" id="KW-0418">Kinase</keyword>
<keyword evidence="7" id="KW-0902">Two-component regulatory system</keyword>
<dbReference type="InterPro" id="IPR005467">
    <property type="entry name" value="His_kinase_dom"/>
</dbReference>
<dbReference type="SUPFAM" id="SSF55874">
    <property type="entry name" value="ATPase domain of HSP90 chaperone/DNA topoisomerase II/histidine kinase"/>
    <property type="match status" value="1"/>
</dbReference>
<dbReference type="GO" id="GO:0000155">
    <property type="term" value="F:phosphorelay sensor kinase activity"/>
    <property type="evidence" value="ECO:0007669"/>
    <property type="project" value="InterPro"/>
</dbReference>
<dbReference type="InterPro" id="IPR003661">
    <property type="entry name" value="HisK_dim/P_dom"/>
</dbReference>
<feature type="domain" description="PAC" evidence="16">
    <location>
        <begin position="537"/>
        <end position="589"/>
    </location>
</feature>
<feature type="transmembrane region" description="Helical" evidence="13">
    <location>
        <begin position="80"/>
        <end position="99"/>
    </location>
</feature>
<feature type="transmembrane region" description="Helical" evidence="13">
    <location>
        <begin position="105"/>
        <end position="122"/>
    </location>
</feature>
<dbReference type="Pfam" id="PF13426">
    <property type="entry name" value="PAS_9"/>
    <property type="match status" value="2"/>
</dbReference>
<dbReference type="InterPro" id="IPR004358">
    <property type="entry name" value="Sig_transdc_His_kin-like_C"/>
</dbReference>
<organism evidence="17 18">
    <name type="scientific">Scleromatobacter humisilvae</name>
    <dbReference type="NCBI Taxonomy" id="2897159"/>
    <lineage>
        <taxon>Bacteria</taxon>
        <taxon>Pseudomonadati</taxon>
        <taxon>Pseudomonadota</taxon>
        <taxon>Betaproteobacteria</taxon>
        <taxon>Burkholderiales</taxon>
        <taxon>Sphaerotilaceae</taxon>
        <taxon>Scleromatobacter</taxon>
    </lineage>
</organism>
<dbReference type="CDD" id="cd00082">
    <property type="entry name" value="HisKA"/>
    <property type="match status" value="1"/>
</dbReference>
<evidence type="ECO:0000256" key="1">
    <source>
        <dbReference type="ARBA" id="ARBA00000085"/>
    </source>
</evidence>
<accession>A0A9X1YP96</accession>
<dbReference type="SMART" id="SM00387">
    <property type="entry name" value="HATPase_c"/>
    <property type="match status" value="1"/>
</dbReference>
<keyword evidence="18" id="KW-1185">Reference proteome</keyword>
<proteinExistence type="predicted"/>
<evidence type="ECO:0000313" key="17">
    <source>
        <dbReference type="EMBL" id="MCK9688102.1"/>
    </source>
</evidence>
<evidence type="ECO:0000256" key="13">
    <source>
        <dbReference type="SAM" id="Phobius"/>
    </source>
</evidence>
<dbReference type="Pfam" id="PF00512">
    <property type="entry name" value="HisKA"/>
    <property type="match status" value="1"/>
</dbReference>
<dbReference type="InterPro" id="IPR036890">
    <property type="entry name" value="HATPase_C_sf"/>
</dbReference>
<keyword evidence="13" id="KW-1133">Transmembrane helix</keyword>
<dbReference type="Proteomes" id="UP001139353">
    <property type="component" value="Unassembled WGS sequence"/>
</dbReference>
<keyword evidence="5" id="KW-0732">Signal</keyword>
<keyword evidence="13" id="KW-0472">Membrane</keyword>
<evidence type="ECO:0000256" key="2">
    <source>
        <dbReference type="ARBA" id="ARBA00012438"/>
    </source>
</evidence>
<keyword evidence="13" id="KW-0812">Transmembrane</keyword>
<dbReference type="PANTHER" id="PTHR43047:SF78">
    <property type="entry name" value="SENSORY_REGULATORY PROTEIN RPFC"/>
    <property type="match status" value="1"/>
</dbReference>
<evidence type="ECO:0000313" key="18">
    <source>
        <dbReference type="Proteomes" id="UP001139353"/>
    </source>
</evidence>
<dbReference type="PROSITE" id="PS50113">
    <property type="entry name" value="PAC"/>
    <property type="match status" value="2"/>
</dbReference>
<feature type="region of interest" description="Disordered" evidence="12">
    <location>
        <begin position="1"/>
        <end position="21"/>
    </location>
</feature>
<evidence type="ECO:0000256" key="8">
    <source>
        <dbReference type="ARBA" id="ARBA00023026"/>
    </source>
</evidence>
<comment type="function">
    <text evidence="9">Member of the two-component regulatory system BvgS/BvgA. Phosphorylates BvgA via a four-step phosphorelay in response to environmental signals.</text>
</comment>
<dbReference type="NCBIfam" id="TIGR00229">
    <property type="entry name" value="sensory_box"/>
    <property type="match status" value="2"/>
</dbReference>
<dbReference type="CDD" id="cd16922">
    <property type="entry name" value="HATPase_EvgS-ArcB-TorS-like"/>
    <property type="match status" value="1"/>
</dbReference>
<dbReference type="Gene3D" id="1.10.287.130">
    <property type="match status" value="1"/>
</dbReference>
<dbReference type="RefSeq" id="WP_275684147.1">
    <property type="nucleotide sequence ID" value="NZ_JAJLJH010000007.1"/>
</dbReference>
<dbReference type="FunFam" id="3.30.565.10:FF:000010">
    <property type="entry name" value="Sensor histidine kinase RcsC"/>
    <property type="match status" value="1"/>
</dbReference>
<feature type="domain" description="PAC" evidence="16">
    <location>
        <begin position="290"/>
        <end position="345"/>
    </location>
</feature>
<evidence type="ECO:0000256" key="12">
    <source>
        <dbReference type="SAM" id="MobiDB-lite"/>
    </source>
</evidence>
<dbReference type="SUPFAM" id="SSF52172">
    <property type="entry name" value="CheY-like"/>
    <property type="match status" value="1"/>
</dbReference>
<dbReference type="SMART" id="SM00091">
    <property type="entry name" value="PAS"/>
    <property type="match status" value="3"/>
</dbReference>
<comment type="catalytic activity">
    <reaction evidence="1">
        <text>ATP + protein L-histidine = ADP + protein N-phospho-L-histidine.</text>
        <dbReference type="EC" id="2.7.13.3"/>
    </reaction>
</comment>
<dbReference type="CDD" id="cd17546">
    <property type="entry name" value="REC_hyHK_CKI1_RcsC-like"/>
    <property type="match status" value="1"/>
</dbReference>
<dbReference type="PRINTS" id="PR00344">
    <property type="entry name" value="BCTRLSENSOR"/>
</dbReference>
<evidence type="ECO:0000256" key="9">
    <source>
        <dbReference type="ARBA" id="ARBA00058004"/>
    </source>
</evidence>
<keyword evidence="4" id="KW-0808">Transferase</keyword>
<dbReference type="PANTHER" id="PTHR43047">
    <property type="entry name" value="TWO-COMPONENT HISTIDINE PROTEIN KINASE"/>
    <property type="match status" value="1"/>
</dbReference>
<sequence length="984" mass="106631">MKLGTSGATPPAQAAAPALSPARVHEESLAVGRQQEDPHAALSVRALSILILLAGVLLLSQVLVLRLYGPLGLLGTSRALLGSGLVASGLGALALSRAGWNRASATLSLALALAALMFHAWYSGLGTHAIVLGGAVLLVAIAGILVNMATAAAMGVATALLIAGLEIAENRGLISAAAADAQLHQESRALSFAVLIVAALVTAWIVRRQLLATVLRARDQERRMSRLLGLGSDFTWEMDHRGHMTYLSPSFEMHTPHKVAEFMQLAKPGGPTFVKDAQSELLLADLKARRPYRDRVIHFVTADGKELFISGSGEPIFDPTGRHLGWWGVSRNATAEVLAQRELQRSQTMLDRLFRLSPDAVCVASMRDGRVLLANPAFLAFVGLDEAKVMGRNGYELGFWRDEEPMLALGRALAAQGWVRDFRSVAWSADGAQHFVLITAATFDWDGEPVTVMTTRDVTETERAKQEGDAILDNAVVGVCLVRNHRLERVNPQLERMLGLPLGSLVGKPTEVLFRDRDKFKEFVATYESSQVAGDTIDIERRVPRADGTKLLLRMRGRAVDPKRRQETGTIWVVEDITDRRRAELELADAQRDAEAASRAKSSFLATMSHEIRTPLSGVLGLARLLQDASLPTPRRNAYLAHLVDAAELLNGIVSDVLDLSKIEAGHLQVEQIPYDLHAVVWSAFRTFSPIGQERGLEMSCHVALDTPREVMGDPVRVRQILSNYLSNALKFTDRGRIHVHLFRRTPEIARIEISDTGIGVSPELRATLFQPFTQADSSTTRRFGGSGLGLSICRELATLMGGNVGLDSDGRTGSCAWVELPLITADEEDFSTIASPLDDTPQQPLHGMRVLLAEDNPVNRLIVGAMLTRLGAEVIEATNGSEAIEHASRESTSVHAILMDLHMPEVDGIEATRQLRAQPHTAHLPIIALTAAVLDAERAQAHAAGMNGFVSKPAGEGDLLRALWAYLPGAEGPPSAFMRFNLD</sequence>
<gene>
    <name evidence="17" type="ORF">LPC04_20550</name>
</gene>
<dbReference type="Gene3D" id="3.30.450.20">
    <property type="entry name" value="PAS domain"/>
    <property type="match status" value="3"/>
</dbReference>
<evidence type="ECO:0000259" key="15">
    <source>
        <dbReference type="PROSITE" id="PS50110"/>
    </source>
</evidence>
<dbReference type="InterPro" id="IPR036097">
    <property type="entry name" value="HisK_dim/P_sf"/>
</dbReference>
<feature type="compositionally biased region" description="Low complexity" evidence="12">
    <location>
        <begin position="8"/>
        <end position="21"/>
    </location>
</feature>
<feature type="transmembrane region" description="Helical" evidence="13">
    <location>
        <begin position="129"/>
        <end position="146"/>
    </location>
</feature>
<dbReference type="Pfam" id="PF00072">
    <property type="entry name" value="Response_reg"/>
    <property type="match status" value="1"/>
</dbReference>
<keyword evidence="3 11" id="KW-0597">Phosphoprotein</keyword>
<dbReference type="InterPro" id="IPR035965">
    <property type="entry name" value="PAS-like_dom_sf"/>
</dbReference>
<evidence type="ECO:0000259" key="14">
    <source>
        <dbReference type="PROSITE" id="PS50109"/>
    </source>
</evidence>
<feature type="transmembrane region" description="Helical" evidence="13">
    <location>
        <begin position="189"/>
        <end position="206"/>
    </location>
</feature>
<dbReference type="Pfam" id="PF02518">
    <property type="entry name" value="HATPase_c"/>
    <property type="match status" value="1"/>
</dbReference>
<dbReference type="SUPFAM" id="SSF47384">
    <property type="entry name" value="Homodimeric domain of signal transducing histidine kinase"/>
    <property type="match status" value="1"/>
</dbReference>
<evidence type="ECO:0000256" key="6">
    <source>
        <dbReference type="ARBA" id="ARBA00022777"/>
    </source>
</evidence>
<evidence type="ECO:0000256" key="5">
    <source>
        <dbReference type="ARBA" id="ARBA00022729"/>
    </source>
</evidence>
<dbReference type="InterPro" id="IPR011006">
    <property type="entry name" value="CheY-like_superfamily"/>
</dbReference>
<dbReference type="InterPro" id="IPR001789">
    <property type="entry name" value="Sig_transdc_resp-reg_receiver"/>
</dbReference>
<feature type="domain" description="Histidine kinase" evidence="14">
    <location>
        <begin position="607"/>
        <end position="825"/>
    </location>
</feature>
<feature type="transmembrane region" description="Helical" evidence="13">
    <location>
        <begin position="46"/>
        <end position="68"/>
    </location>
</feature>
<evidence type="ECO:0000256" key="10">
    <source>
        <dbReference type="ARBA" id="ARBA00070152"/>
    </source>
</evidence>
<dbReference type="PROSITE" id="PS50110">
    <property type="entry name" value="RESPONSE_REGULATORY"/>
    <property type="match status" value="1"/>
</dbReference>
<dbReference type="AlphaFoldDB" id="A0A9X1YP96"/>
<dbReference type="InterPro" id="IPR000014">
    <property type="entry name" value="PAS"/>
</dbReference>
<dbReference type="SMART" id="SM00388">
    <property type="entry name" value="HisKA"/>
    <property type="match status" value="1"/>
</dbReference>
<evidence type="ECO:0000256" key="7">
    <source>
        <dbReference type="ARBA" id="ARBA00023012"/>
    </source>
</evidence>
<evidence type="ECO:0000259" key="16">
    <source>
        <dbReference type="PROSITE" id="PS50113"/>
    </source>
</evidence>
<dbReference type="Gene3D" id="3.40.50.2300">
    <property type="match status" value="1"/>
</dbReference>
<reference evidence="17" key="1">
    <citation type="submission" date="2021-11" db="EMBL/GenBank/DDBJ databases">
        <title>BS-T2-15 a new species belonging to the Comamonadaceae family isolated from the soil of a French oak forest.</title>
        <authorList>
            <person name="Mieszkin S."/>
            <person name="Alain K."/>
        </authorList>
    </citation>
    <scope>NUCLEOTIDE SEQUENCE</scope>
    <source>
        <strain evidence="17">BS-T2-15</strain>
    </source>
</reference>
<dbReference type="CDD" id="cd00130">
    <property type="entry name" value="PAS"/>
    <property type="match status" value="2"/>
</dbReference>
<feature type="domain" description="Response regulatory" evidence="15">
    <location>
        <begin position="850"/>
        <end position="968"/>
    </location>
</feature>
<dbReference type="SMART" id="SM00448">
    <property type="entry name" value="REC"/>
    <property type="match status" value="1"/>
</dbReference>
<dbReference type="Gene3D" id="3.30.565.10">
    <property type="entry name" value="Histidine kinase-like ATPase, C-terminal domain"/>
    <property type="match status" value="1"/>
</dbReference>
<dbReference type="SUPFAM" id="SSF55785">
    <property type="entry name" value="PYP-like sensor domain (PAS domain)"/>
    <property type="match status" value="3"/>
</dbReference>
<evidence type="ECO:0000256" key="11">
    <source>
        <dbReference type="PROSITE-ProRule" id="PRU00169"/>
    </source>
</evidence>
<dbReference type="EMBL" id="JAJLJH010000007">
    <property type="protein sequence ID" value="MCK9688102.1"/>
    <property type="molecule type" value="Genomic_DNA"/>
</dbReference>
<evidence type="ECO:0000256" key="3">
    <source>
        <dbReference type="ARBA" id="ARBA00022553"/>
    </source>
</evidence>
<name>A0A9X1YP96_9BURK</name>
<dbReference type="EC" id="2.7.13.3" evidence="2"/>
<dbReference type="InterPro" id="IPR001610">
    <property type="entry name" value="PAC"/>
</dbReference>
<protein>
    <recommendedName>
        <fullName evidence="10">Virulence sensor protein BvgS</fullName>
        <ecNumber evidence="2">2.7.13.3</ecNumber>
    </recommendedName>
</protein>
<dbReference type="SMART" id="SM00086">
    <property type="entry name" value="PAC"/>
    <property type="match status" value="2"/>
</dbReference>
<feature type="modified residue" description="4-aspartylphosphate" evidence="11">
    <location>
        <position position="901"/>
    </location>
</feature>
<dbReference type="InterPro" id="IPR003594">
    <property type="entry name" value="HATPase_dom"/>
</dbReference>
<comment type="caution">
    <text evidence="17">The sequence shown here is derived from an EMBL/GenBank/DDBJ whole genome shotgun (WGS) entry which is preliminary data.</text>
</comment>
<evidence type="ECO:0000256" key="4">
    <source>
        <dbReference type="ARBA" id="ARBA00022679"/>
    </source>
</evidence>
<keyword evidence="8" id="KW-0843">Virulence</keyword>